<dbReference type="OrthoDB" id="302705at2759"/>
<organism evidence="3 5">
    <name type="scientific">Dendrothele bispora (strain CBS 962.96)</name>
    <dbReference type="NCBI Taxonomy" id="1314807"/>
    <lineage>
        <taxon>Eukaryota</taxon>
        <taxon>Fungi</taxon>
        <taxon>Dikarya</taxon>
        <taxon>Basidiomycota</taxon>
        <taxon>Agaricomycotina</taxon>
        <taxon>Agaricomycetes</taxon>
        <taxon>Agaricomycetidae</taxon>
        <taxon>Agaricales</taxon>
        <taxon>Agaricales incertae sedis</taxon>
        <taxon>Dendrothele</taxon>
    </lineage>
</organism>
<sequence length="185" mass="20600">MSESAEWQLPWWLRFLDRTNLTVTALTAAFVAFTRSAGVAYFIGGAVACSMSVKVVKKFVRQPRPVIQSSSHRRPKKSYGMPSTHSATISYYATYIPLACIYSPIHHSLPQHTITRVLPPLIVVPLASLIAASRVWLGHHNWAQVLAGCLYGVTFAFICFGVWNSGAHEYGSILEQTLDSYIGWR</sequence>
<dbReference type="EMBL" id="ML179364">
    <property type="protein sequence ID" value="THU89510.1"/>
    <property type="molecule type" value="Genomic_DNA"/>
</dbReference>
<reference evidence="3 5" key="1">
    <citation type="journal article" date="2019" name="Nat. Ecol. Evol.">
        <title>Megaphylogeny resolves global patterns of mushroom evolution.</title>
        <authorList>
            <person name="Varga T."/>
            <person name="Krizsan K."/>
            <person name="Foldi C."/>
            <person name="Dima B."/>
            <person name="Sanchez-Garcia M."/>
            <person name="Sanchez-Ramirez S."/>
            <person name="Szollosi G.J."/>
            <person name="Szarkandi J.G."/>
            <person name="Papp V."/>
            <person name="Albert L."/>
            <person name="Andreopoulos W."/>
            <person name="Angelini C."/>
            <person name="Antonin V."/>
            <person name="Barry K.W."/>
            <person name="Bougher N.L."/>
            <person name="Buchanan P."/>
            <person name="Buyck B."/>
            <person name="Bense V."/>
            <person name="Catcheside P."/>
            <person name="Chovatia M."/>
            <person name="Cooper J."/>
            <person name="Damon W."/>
            <person name="Desjardin D."/>
            <person name="Finy P."/>
            <person name="Geml J."/>
            <person name="Haridas S."/>
            <person name="Hughes K."/>
            <person name="Justo A."/>
            <person name="Karasinski D."/>
            <person name="Kautmanova I."/>
            <person name="Kiss B."/>
            <person name="Kocsube S."/>
            <person name="Kotiranta H."/>
            <person name="LaButti K.M."/>
            <person name="Lechner B.E."/>
            <person name="Liimatainen K."/>
            <person name="Lipzen A."/>
            <person name="Lukacs Z."/>
            <person name="Mihaltcheva S."/>
            <person name="Morgado L.N."/>
            <person name="Niskanen T."/>
            <person name="Noordeloos M.E."/>
            <person name="Ohm R.A."/>
            <person name="Ortiz-Santana B."/>
            <person name="Ovrebo C."/>
            <person name="Racz N."/>
            <person name="Riley R."/>
            <person name="Savchenko A."/>
            <person name="Shiryaev A."/>
            <person name="Soop K."/>
            <person name="Spirin V."/>
            <person name="Szebenyi C."/>
            <person name="Tomsovsky M."/>
            <person name="Tulloss R.E."/>
            <person name="Uehling J."/>
            <person name="Grigoriev I.V."/>
            <person name="Vagvolgyi C."/>
            <person name="Papp T."/>
            <person name="Martin F.M."/>
            <person name="Miettinen O."/>
            <person name="Hibbett D.S."/>
            <person name="Nagy L.G."/>
        </authorList>
    </citation>
    <scope>NUCLEOTIDE SEQUENCE [LARGE SCALE GENOMIC DNA]</scope>
    <source>
        <strain evidence="3 5">CBS 962.96</strain>
    </source>
</reference>
<feature type="transmembrane region" description="Helical" evidence="1">
    <location>
        <begin position="21"/>
        <end position="43"/>
    </location>
</feature>
<protein>
    <recommendedName>
        <fullName evidence="2">Phosphatidic acid phosphatase type 2/haloperoxidase domain-containing protein</fullName>
    </recommendedName>
</protein>
<feature type="transmembrane region" description="Helical" evidence="1">
    <location>
        <begin position="117"/>
        <end position="136"/>
    </location>
</feature>
<dbReference type="InterPro" id="IPR000326">
    <property type="entry name" value="PAP2/HPO"/>
</dbReference>
<feature type="transmembrane region" description="Helical" evidence="1">
    <location>
        <begin position="89"/>
        <end position="105"/>
    </location>
</feature>
<dbReference type="PANTHER" id="PTHR14969">
    <property type="entry name" value="SPHINGOSINE-1-PHOSPHATE PHOSPHOHYDROLASE"/>
    <property type="match status" value="1"/>
</dbReference>
<dbReference type="AlphaFoldDB" id="A0A4S8LKM2"/>
<evidence type="ECO:0000259" key="2">
    <source>
        <dbReference type="SMART" id="SM00014"/>
    </source>
</evidence>
<evidence type="ECO:0000256" key="1">
    <source>
        <dbReference type="SAM" id="Phobius"/>
    </source>
</evidence>
<dbReference type="Gene3D" id="1.20.144.10">
    <property type="entry name" value="Phosphatidic acid phosphatase type 2/haloperoxidase"/>
    <property type="match status" value="1"/>
</dbReference>
<dbReference type="Proteomes" id="UP000297245">
    <property type="component" value="Unassembled WGS sequence"/>
</dbReference>
<keyword evidence="1" id="KW-1133">Transmembrane helix</keyword>
<dbReference type="InterPro" id="IPR036938">
    <property type="entry name" value="PAP2/HPO_sf"/>
</dbReference>
<feature type="domain" description="Phosphatidic acid phosphatase type 2/haloperoxidase" evidence="2">
    <location>
        <begin position="39"/>
        <end position="160"/>
    </location>
</feature>
<dbReference type="SUPFAM" id="SSF48317">
    <property type="entry name" value="Acid phosphatase/Vanadium-dependent haloperoxidase"/>
    <property type="match status" value="1"/>
</dbReference>
<dbReference type="SMART" id="SM00014">
    <property type="entry name" value="acidPPc"/>
    <property type="match status" value="1"/>
</dbReference>
<dbReference type="Pfam" id="PF01569">
    <property type="entry name" value="PAP2"/>
    <property type="match status" value="1"/>
</dbReference>
<keyword evidence="5" id="KW-1185">Reference proteome</keyword>
<dbReference type="GO" id="GO:0042392">
    <property type="term" value="F:sphingosine-1-phosphate phosphatase activity"/>
    <property type="evidence" value="ECO:0007669"/>
    <property type="project" value="TreeGrafter"/>
</dbReference>
<evidence type="ECO:0000313" key="5">
    <source>
        <dbReference type="Proteomes" id="UP000297245"/>
    </source>
</evidence>
<name>A0A4S8LKM2_DENBC</name>
<accession>A0A4S8LKM2</accession>
<evidence type="ECO:0000313" key="3">
    <source>
        <dbReference type="EMBL" id="THU89510.1"/>
    </source>
</evidence>
<keyword evidence="1" id="KW-0472">Membrane</keyword>
<dbReference type="PANTHER" id="PTHR14969:SF13">
    <property type="entry name" value="AT30094P"/>
    <property type="match status" value="1"/>
</dbReference>
<keyword evidence="1" id="KW-0812">Transmembrane</keyword>
<dbReference type="EMBL" id="ML179314">
    <property type="protein sequence ID" value="THU91172.1"/>
    <property type="molecule type" value="Genomic_DNA"/>
</dbReference>
<evidence type="ECO:0000313" key="4">
    <source>
        <dbReference type="EMBL" id="THU91172.1"/>
    </source>
</evidence>
<gene>
    <name evidence="4" type="ORF">K435DRAFT_674621</name>
    <name evidence="3" type="ORF">K435DRAFT_677736</name>
</gene>
<feature type="transmembrane region" description="Helical" evidence="1">
    <location>
        <begin position="142"/>
        <end position="163"/>
    </location>
</feature>
<proteinExistence type="predicted"/>